<organism evidence="1 2">
    <name type="scientific">Leuconostoc mesenteroides subsp. cremoris ATCC 19254</name>
    <dbReference type="NCBI Taxonomy" id="586220"/>
    <lineage>
        <taxon>Bacteria</taxon>
        <taxon>Bacillati</taxon>
        <taxon>Bacillota</taxon>
        <taxon>Bacilli</taxon>
        <taxon>Lactobacillales</taxon>
        <taxon>Lactobacillaceae</taxon>
        <taxon>Leuconostoc</taxon>
    </lineage>
</organism>
<gene>
    <name evidence="1" type="ORF">HMPREF0555_1192</name>
</gene>
<reference evidence="1 2" key="1">
    <citation type="submission" date="2009-04" db="EMBL/GenBank/DDBJ databases">
        <authorList>
            <person name="Qin X."/>
            <person name="Bachman B."/>
            <person name="Battles P."/>
            <person name="Bell A."/>
            <person name="Bess C."/>
            <person name="Bickham C."/>
            <person name="Chaboub L."/>
            <person name="Chen D."/>
            <person name="Coyle M."/>
            <person name="Deiros D.R."/>
            <person name="Dinh H."/>
            <person name="Forbes L."/>
            <person name="Fowler G."/>
            <person name="Francisco L."/>
            <person name="Fu Q."/>
            <person name="Gubbala S."/>
            <person name="Hale W."/>
            <person name="Han Y."/>
            <person name="Hemphill L."/>
            <person name="Highlander S.K."/>
            <person name="Hirani K."/>
            <person name="Hogues M."/>
            <person name="Jackson L."/>
            <person name="Jakkamsetti A."/>
            <person name="Javaid M."/>
            <person name="Jiang H."/>
            <person name="Korchina V."/>
            <person name="Kovar C."/>
            <person name="Lara F."/>
            <person name="Lee S."/>
            <person name="Mata R."/>
            <person name="Mathew T."/>
            <person name="Moen C."/>
            <person name="Morales K."/>
            <person name="Munidasa M."/>
            <person name="Nazareth L."/>
            <person name="Ngo R."/>
            <person name="Nguyen L."/>
            <person name="Okwuonu G."/>
            <person name="Ongeri F."/>
            <person name="Patil S."/>
            <person name="Petrosino J."/>
            <person name="Pham C."/>
            <person name="Pham P."/>
            <person name="Pu L.-L."/>
            <person name="Puazo M."/>
            <person name="Raj R."/>
            <person name="Reid J."/>
            <person name="Rouhana J."/>
            <person name="Saada N."/>
            <person name="Shang Y."/>
            <person name="Simmons D."/>
            <person name="Thornton R."/>
            <person name="Warren J."/>
            <person name="Weissenberger G."/>
            <person name="Zhang J."/>
            <person name="Zhang L."/>
            <person name="Zhou C."/>
            <person name="Zhu D."/>
            <person name="Muzny D."/>
            <person name="Worley K."/>
            <person name="Gibbs R."/>
        </authorList>
    </citation>
    <scope>NUCLEOTIDE SEQUENCE [LARGE SCALE GENOMIC DNA]</scope>
    <source>
        <strain evidence="1 2">ATCC 19254</strain>
    </source>
</reference>
<evidence type="ECO:0000313" key="1">
    <source>
        <dbReference type="EMBL" id="EEJ42265.1"/>
    </source>
</evidence>
<evidence type="ECO:0000313" key="2">
    <source>
        <dbReference type="Proteomes" id="UP000004283"/>
    </source>
</evidence>
<comment type="caution">
    <text evidence="1">The sequence shown here is derived from an EMBL/GenBank/DDBJ whole genome shotgun (WGS) entry which is preliminary data.</text>
</comment>
<accession>C2KKM6</accession>
<name>C2KKM6_LEUMC</name>
<dbReference type="HOGENOM" id="CLU_3081421_0_0_9"/>
<dbReference type="AlphaFoldDB" id="C2KKM6"/>
<dbReference type="Proteomes" id="UP000004283">
    <property type="component" value="Unassembled WGS sequence"/>
</dbReference>
<dbReference type="EMBL" id="ACKV01000066">
    <property type="protein sequence ID" value="EEJ42265.1"/>
    <property type="molecule type" value="Genomic_DNA"/>
</dbReference>
<proteinExistence type="predicted"/>
<sequence length="52" mass="5674">MCDIPIAIKANPIKAATTEALCVGQKSIRAPKIIDTIASNPIILRSFFKKYV</sequence>
<protein>
    <submittedName>
        <fullName evidence="1">Uncharacterized protein</fullName>
    </submittedName>
</protein>